<protein>
    <recommendedName>
        <fullName evidence="4">CCHC-type domain-containing protein</fullName>
    </recommendedName>
</protein>
<feature type="coiled-coil region" evidence="2">
    <location>
        <begin position="1083"/>
        <end position="1117"/>
    </location>
</feature>
<dbReference type="SUPFAM" id="SSF57756">
    <property type="entry name" value="Retrovirus zinc finger-like domains"/>
    <property type="match status" value="2"/>
</dbReference>
<dbReference type="PANTHER" id="PTHR19446">
    <property type="entry name" value="REVERSE TRANSCRIPTASES"/>
    <property type="match status" value="1"/>
</dbReference>
<dbReference type="InterPro" id="IPR005135">
    <property type="entry name" value="Endo/exonuclease/phosphatase"/>
</dbReference>
<keyword evidence="6" id="KW-1185">Reference proteome</keyword>
<dbReference type="InterPro" id="IPR043502">
    <property type="entry name" value="DNA/RNA_pol_sf"/>
</dbReference>
<feature type="region of interest" description="Disordered" evidence="3">
    <location>
        <begin position="978"/>
        <end position="1032"/>
    </location>
</feature>
<dbReference type="Pfam" id="PF00078">
    <property type="entry name" value="RVT_1"/>
    <property type="match status" value="1"/>
</dbReference>
<comment type="caution">
    <text evidence="5">The sequence shown here is derived from an EMBL/GenBank/DDBJ whole genome shotgun (WGS) entry which is preliminary data.</text>
</comment>
<dbReference type="InterPro" id="IPR036875">
    <property type="entry name" value="Znf_CCHC_sf"/>
</dbReference>
<feature type="compositionally biased region" description="Basic residues" evidence="3">
    <location>
        <begin position="978"/>
        <end position="988"/>
    </location>
</feature>
<evidence type="ECO:0000313" key="6">
    <source>
        <dbReference type="Proteomes" id="UP001642520"/>
    </source>
</evidence>
<proteinExistence type="predicted"/>
<dbReference type="Pfam" id="PF14529">
    <property type="entry name" value="Exo_endo_phos_2"/>
    <property type="match status" value="1"/>
</dbReference>
<feature type="compositionally biased region" description="Basic residues" evidence="3">
    <location>
        <begin position="16"/>
        <end position="28"/>
    </location>
</feature>
<keyword evidence="1" id="KW-0479">Metal-binding</keyword>
<organism evidence="5 6">
    <name type="scientific">Xylocopa violacea</name>
    <name type="common">Violet carpenter bee</name>
    <name type="synonym">Apis violacea</name>
    <dbReference type="NCBI Taxonomy" id="135666"/>
    <lineage>
        <taxon>Eukaryota</taxon>
        <taxon>Metazoa</taxon>
        <taxon>Ecdysozoa</taxon>
        <taxon>Arthropoda</taxon>
        <taxon>Hexapoda</taxon>
        <taxon>Insecta</taxon>
        <taxon>Pterygota</taxon>
        <taxon>Neoptera</taxon>
        <taxon>Endopterygota</taxon>
        <taxon>Hymenoptera</taxon>
        <taxon>Apocrita</taxon>
        <taxon>Aculeata</taxon>
        <taxon>Apoidea</taxon>
        <taxon>Anthophila</taxon>
        <taxon>Apidae</taxon>
        <taxon>Xylocopa</taxon>
        <taxon>Xylocopa</taxon>
    </lineage>
</organism>
<feature type="domain" description="CCHC-type" evidence="4">
    <location>
        <begin position="360"/>
        <end position="376"/>
    </location>
</feature>
<dbReference type="SUPFAM" id="SSF56219">
    <property type="entry name" value="DNase I-like"/>
    <property type="match status" value="1"/>
</dbReference>
<evidence type="ECO:0000259" key="4">
    <source>
        <dbReference type="PROSITE" id="PS50158"/>
    </source>
</evidence>
<dbReference type="CDD" id="cd01650">
    <property type="entry name" value="RT_nLTR_like"/>
    <property type="match status" value="1"/>
</dbReference>
<feature type="coiled-coil region" evidence="2">
    <location>
        <begin position="124"/>
        <end position="151"/>
    </location>
</feature>
<dbReference type="InterPro" id="IPR000477">
    <property type="entry name" value="RT_dom"/>
</dbReference>
<dbReference type="PROSITE" id="PS50158">
    <property type="entry name" value="ZF_CCHC"/>
    <property type="match status" value="1"/>
</dbReference>
<dbReference type="SUPFAM" id="SSF56672">
    <property type="entry name" value="DNA/RNA polymerases"/>
    <property type="match status" value="1"/>
</dbReference>
<feature type="region of interest" description="Disordered" evidence="3">
    <location>
        <begin position="1"/>
        <end position="80"/>
    </location>
</feature>
<evidence type="ECO:0000256" key="2">
    <source>
        <dbReference type="SAM" id="Coils"/>
    </source>
</evidence>
<evidence type="ECO:0000313" key="5">
    <source>
        <dbReference type="EMBL" id="CAL7932826.1"/>
    </source>
</evidence>
<keyword evidence="1" id="KW-0863">Zinc-finger</keyword>
<dbReference type="EMBL" id="CAXAJV020000523">
    <property type="protein sequence ID" value="CAL7932826.1"/>
    <property type="molecule type" value="Genomic_DNA"/>
</dbReference>
<accession>A0ABP1MYH8</accession>
<dbReference type="SMART" id="SM00343">
    <property type="entry name" value="ZnF_C2HC"/>
    <property type="match status" value="4"/>
</dbReference>
<dbReference type="Gene3D" id="4.10.60.10">
    <property type="entry name" value="Zinc finger, CCHC-type"/>
    <property type="match status" value="1"/>
</dbReference>
<reference evidence="5 6" key="1">
    <citation type="submission" date="2024-08" db="EMBL/GenBank/DDBJ databases">
        <authorList>
            <person name="Will J Nash"/>
            <person name="Angela Man"/>
            <person name="Seanna McTaggart"/>
            <person name="Kendall Baker"/>
            <person name="Tom Barker"/>
            <person name="Leah Catchpole"/>
            <person name="Alex Durrant"/>
            <person name="Karim Gharbi"/>
            <person name="Naomi Irish"/>
            <person name="Gemy Kaithakottil"/>
            <person name="Debby Ku"/>
            <person name="Aaliyah Providence"/>
            <person name="Felix Shaw"/>
            <person name="David Swarbreck"/>
            <person name="Chris Watkins"/>
            <person name="Ann M. McCartney"/>
            <person name="Giulio Formenti"/>
            <person name="Alice Mouton"/>
            <person name="Noel Vella"/>
            <person name="Bjorn M von Reumont"/>
            <person name="Adriana Vella"/>
            <person name="Wilfried Haerty"/>
        </authorList>
    </citation>
    <scope>NUCLEOTIDE SEQUENCE [LARGE SCALE GENOMIC DNA]</scope>
</reference>
<keyword evidence="2" id="KW-0175">Coiled coil</keyword>
<gene>
    <name evidence="5" type="ORF">XYLVIOL_LOCUS84</name>
</gene>
<feature type="compositionally biased region" description="Basic and acidic residues" evidence="3">
    <location>
        <begin position="36"/>
        <end position="54"/>
    </location>
</feature>
<dbReference type="InterPro" id="IPR036691">
    <property type="entry name" value="Endo/exonu/phosph_ase_sf"/>
</dbReference>
<name>A0ABP1MYH8_XYLVO</name>
<feature type="compositionally biased region" description="Basic and acidic residues" evidence="3">
    <location>
        <begin position="996"/>
        <end position="1023"/>
    </location>
</feature>
<sequence>MEGDTTDMERTAIVHRYSKKGKHVRKRRLTAETETDVERPQKRNETESRGEGKPSPKQTPPVDNSESDSEEETNIYKGPTFSIKSRAEAIQRKLINHLTDPDNGIKQGPSKYILNKIANLQNLLQESLLINSKLEGKLEALKSESKKQRKDFAEVGKKATSAVHEKLTYAERLGIKSKAAGLSNLRQNPPNVVLIRPKDTAKYTNSEETKRALIDLVSPKEDNLQVKNVRRIQGSAIIVETAKSSNVHSLIANEKLKTAGLVVDVPAKKSPRIIIYGAPRRENDMETLQAIIDQNFSEQEKKKYAQQTKIAFKTGNKNNKDSCNIVLETSKEAREILIKKERIYIMWQCCRVQDYIVATRCYKCQGYGHTTKHCRSEGDVCGHCAMAGHTFKNCPNKSKTAACVNCKKSGKAHNHSVTDKDCPSYIAAINQHSDNIEPYLQQLDIILSALKGKNIVICLDANAKSPIWHSRTSDERGEKLELLIAQRNLFILNSPTDVYTFNSFQGQTNIDVTLISSSYYKSATNWKVHDATTTSDHNLITFQINANILNKTGPQTLARYNLKRANWEKFQQTIEQERIKQPTESNSANPNTRAIDITKMIQSACNTAIPKKKQFKKSVPWWNATLTKLKAQTRKARRTFQQTTLEPRRSQEKKNYTSIRNKYITAIRTAKTESWKNFVNIEGNANPWSYVYKLNTNKIPVETVPENIKYNNTHALSWEESTTALLNELLPSDDTSEENNWHQAIRTYIQKPPDTENAALFTQEEVQNTIRNLKNKKAPGHDLIDNEIIKIAWTQIGNEITNLMNLCLLKETFPQIWKRGVIRILIKNKNKDKTNPRSYRPICLLPTLSKVLEKLISYRITNLTNQHSETSNRQFGFKKGRSTEDAIVEMRKITEENTHKYAIGLLFDIEGAFDNVWWPSILHNLKKRNCPRNLYLLIKSYLTERSVEVTNANATVMKEATKGCPQDAERAVVVQKYNKKGKHVRKRRLPSETETDIERPQKRNEKDSQEEKRTVTEGKHVIDDSEQETETDNIHTGTIYRIKRKAETIQRKIVDHLTNSDNGVNQGTSRYLLNKIGNLQSLLQESLLMNSRLEGKLEALKSENRKQRKDFVAAERNVTTATQPQRMTYAERLGIKSRTADLSNLKQDPPKVVLIRPTDTEKYANSEETKRAVIKLISPKEENLQVKNVRRVQGNAVIVETAKSSNVQTLIKNEKLKTAGLLVDVPTKKSPRVIIYGAPRTEDDKEILQAIFEQNFNEQERKKYSQQTKIAFKTGNKNNKNSCNIVVETSKDVRELLIKKERLYIMWQCCKVQDYIVATRCYKCQGHGHTTKYCRSEVDICGHCAMAGHTFKNCPSKNKPATCVNCKKAGKAHNHNVTDKDCPSHIAAINQVLSRTDYGK</sequence>
<keyword evidence="1" id="KW-0862">Zinc</keyword>
<dbReference type="InterPro" id="IPR001878">
    <property type="entry name" value="Znf_CCHC"/>
</dbReference>
<evidence type="ECO:0000256" key="3">
    <source>
        <dbReference type="SAM" id="MobiDB-lite"/>
    </source>
</evidence>
<dbReference type="Gene3D" id="3.60.10.10">
    <property type="entry name" value="Endonuclease/exonuclease/phosphatase"/>
    <property type="match status" value="1"/>
</dbReference>
<evidence type="ECO:0000256" key="1">
    <source>
        <dbReference type="PROSITE-ProRule" id="PRU00047"/>
    </source>
</evidence>
<dbReference type="Proteomes" id="UP001642520">
    <property type="component" value="Unassembled WGS sequence"/>
</dbReference>